<dbReference type="EMBL" id="BCLP01053472">
    <property type="protein sequence ID" value="GAU10852.1"/>
    <property type="molecule type" value="Genomic_DNA"/>
</dbReference>
<accession>A0A1B5Z9U5</accession>
<protein>
    <submittedName>
        <fullName evidence="1">Uncharacterized protein</fullName>
    </submittedName>
</protein>
<gene>
    <name evidence="1" type="ORF">TSUD_425360</name>
</gene>
<dbReference type="OrthoDB" id="1453467at2759"/>
<reference evidence="2" key="1">
    <citation type="journal article" date="2017" name="Front. Plant Sci.">
        <title>Climate Clever Clovers: New Paradigm to Reduce the Environmental Footprint of Ruminants by Breeding Low Methanogenic Forages Utilizing Haplotype Variation.</title>
        <authorList>
            <person name="Kaur P."/>
            <person name="Appels R."/>
            <person name="Bayer P.E."/>
            <person name="Keeble-Gagnere G."/>
            <person name="Wang J."/>
            <person name="Hirakawa H."/>
            <person name="Shirasawa K."/>
            <person name="Vercoe P."/>
            <person name="Stefanova K."/>
            <person name="Durmic Z."/>
            <person name="Nichols P."/>
            <person name="Revell C."/>
            <person name="Isobe S.N."/>
            <person name="Edwards D."/>
            <person name="Erskine W."/>
        </authorList>
    </citation>
    <scope>NUCLEOTIDE SEQUENCE [LARGE SCALE GENOMIC DNA]</scope>
    <source>
        <strain evidence="2">cv. Daliak</strain>
    </source>
</reference>
<keyword evidence="2" id="KW-1185">Reference proteome</keyword>
<evidence type="ECO:0000313" key="1">
    <source>
        <dbReference type="EMBL" id="GAU10852.1"/>
    </source>
</evidence>
<sequence>MPVEEITVTLDDVSCLLHLPLKGHLLDHSSISKADGIDLMVNLLGSESDDALLEVTKTKCAHAKTTYVKRPFRHHIKCFAHFTVLGDEETYEIH</sequence>
<dbReference type="Proteomes" id="UP000242715">
    <property type="component" value="Unassembled WGS sequence"/>
</dbReference>
<proteinExistence type="predicted"/>
<name>A0A1B5Z9U5_TRISU</name>
<comment type="caution">
    <text evidence="1">The sequence shown here is derived from an EMBL/GenBank/DDBJ whole genome shotgun (WGS) entry which is preliminary data.</text>
</comment>
<dbReference type="AlphaFoldDB" id="A0A1B5Z9U5"/>
<evidence type="ECO:0000313" key="2">
    <source>
        <dbReference type="Proteomes" id="UP000242715"/>
    </source>
</evidence>
<feature type="non-terminal residue" evidence="1">
    <location>
        <position position="94"/>
    </location>
</feature>
<organism evidence="1 2">
    <name type="scientific">Trifolium subterraneum</name>
    <name type="common">Subterranean clover</name>
    <dbReference type="NCBI Taxonomy" id="3900"/>
    <lineage>
        <taxon>Eukaryota</taxon>
        <taxon>Viridiplantae</taxon>
        <taxon>Streptophyta</taxon>
        <taxon>Embryophyta</taxon>
        <taxon>Tracheophyta</taxon>
        <taxon>Spermatophyta</taxon>
        <taxon>Magnoliopsida</taxon>
        <taxon>eudicotyledons</taxon>
        <taxon>Gunneridae</taxon>
        <taxon>Pentapetalae</taxon>
        <taxon>rosids</taxon>
        <taxon>fabids</taxon>
        <taxon>Fabales</taxon>
        <taxon>Fabaceae</taxon>
        <taxon>Papilionoideae</taxon>
        <taxon>50 kb inversion clade</taxon>
        <taxon>NPAAA clade</taxon>
        <taxon>Hologalegina</taxon>
        <taxon>IRL clade</taxon>
        <taxon>Trifolieae</taxon>
        <taxon>Trifolium</taxon>
    </lineage>
</organism>